<gene>
    <name evidence="7" type="primary">yeiL</name>
    <name evidence="7" type="ORF">R6U77_14690</name>
</gene>
<evidence type="ECO:0000256" key="4">
    <source>
        <dbReference type="ARBA" id="ARBA00023163"/>
    </source>
</evidence>
<dbReference type="InterPro" id="IPR050397">
    <property type="entry name" value="Env_Response_Regulators"/>
</dbReference>
<evidence type="ECO:0000256" key="3">
    <source>
        <dbReference type="ARBA" id="ARBA00023159"/>
    </source>
</evidence>
<evidence type="ECO:0000259" key="6">
    <source>
        <dbReference type="PROSITE" id="PS51063"/>
    </source>
</evidence>
<dbReference type="InterPro" id="IPR012318">
    <property type="entry name" value="HTH_CRP"/>
</dbReference>
<feature type="domain" description="Cyclic nucleotide-binding" evidence="5">
    <location>
        <begin position="25"/>
        <end position="108"/>
    </location>
</feature>
<dbReference type="SUPFAM" id="SSF51206">
    <property type="entry name" value="cAMP-binding domain-like"/>
    <property type="match status" value="1"/>
</dbReference>
<dbReference type="PROSITE" id="PS50042">
    <property type="entry name" value="CNMP_BINDING_3"/>
    <property type="match status" value="1"/>
</dbReference>
<dbReference type="EMBL" id="CP137624">
    <property type="protein sequence ID" value="WPK11125.1"/>
    <property type="molecule type" value="Genomic_DNA"/>
</dbReference>
<keyword evidence="3" id="KW-0010">Activator</keyword>
<keyword evidence="2" id="KW-0238">DNA-binding</keyword>
<dbReference type="Gene3D" id="2.60.120.10">
    <property type="entry name" value="Jelly Rolls"/>
    <property type="match status" value="1"/>
</dbReference>
<keyword evidence="1" id="KW-0805">Transcription regulation</keyword>
<dbReference type="NCBIfam" id="NF007707">
    <property type="entry name" value="PRK10402.1"/>
    <property type="match status" value="1"/>
</dbReference>
<organism evidence="7 8">
    <name type="scientific">Lysinibacillus louembei</name>
    <dbReference type="NCBI Taxonomy" id="1470088"/>
    <lineage>
        <taxon>Bacteria</taxon>
        <taxon>Bacillati</taxon>
        <taxon>Bacillota</taxon>
        <taxon>Bacilli</taxon>
        <taxon>Bacillales</taxon>
        <taxon>Bacillaceae</taxon>
        <taxon>Lysinibacillus</taxon>
    </lineage>
</organism>
<keyword evidence="8" id="KW-1185">Reference proteome</keyword>
<dbReference type="PANTHER" id="PTHR24567">
    <property type="entry name" value="CRP FAMILY TRANSCRIPTIONAL REGULATORY PROTEIN"/>
    <property type="match status" value="1"/>
</dbReference>
<feature type="domain" description="HTH crp-type" evidence="6">
    <location>
        <begin position="148"/>
        <end position="211"/>
    </location>
</feature>
<dbReference type="Pfam" id="PF13545">
    <property type="entry name" value="HTH_Crp_2"/>
    <property type="match status" value="1"/>
</dbReference>
<dbReference type="RefSeq" id="WP_319836215.1">
    <property type="nucleotide sequence ID" value="NZ_CP137624.1"/>
</dbReference>
<dbReference type="CDD" id="cd00038">
    <property type="entry name" value="CAP_ED"/>
    <property type="match status" value="1"/>
</dbReference>
<evidence type="ECO:0000259" key="5">
    <source>
        <dbReference type="PROSITE" id="PS50042"/>
    </source>
</evidence>
<dbReference type="Proteomes" id="UP001322664">
    <property type="component" value="Chromosome"/>
</dbReference>
<evidence type="ECO:0000313" key="8">
    <source>
        <dbReference type="Proteomes" id="UP001322664"/>
    </source>
</evidence>
<accession>A0ABZ0RUF5</accession>
<dbReference type="SMART" id="SM00100">
    <property type="entry name" value="cNMP"/>
    <property type="match status" value="1"/>
</dbReference>
<dbReference type="InterPro" id="IPR014710">
    <property type="entry name" value="RmlC-like_jellyroll"/>
</dbReference>
<proteinExistence type="predicted"/>
<evidence type="ECO:0000256" key="2">
    <source>
        <dbReference type="ARBA" id="ARBA00023125"/>
    </source>
</evidence>
<evidence type="ECO:0000256" key="1">
    <source>
        <dbReference type="ARBA" id="ARBA00023015"/>
    </source>
</evidence>
<reference evidence="7 8" key="1">
    <citation type="submission" date="2023-09" db="EMBL/GenBank/DDBJ databases">
        <authorList>
            <person name="Page C.A."/>
            <person name="Perez-Diaz I.M."/>
        </authorList>
    </citation>
    <scope>NUCLEOTIDE SEQUENCE [LARGE SCALE GENOMIC DNA]</scope>
    <source>
        <strain evidence="7 8">Ll15</strain>
    </source>
</reference>
<keyword evidence="4" id="KW-0804">Transcription</keyword>
<dbReference type="PROSITE" id="PS51063">
    <property type="entry name" value="HTH_CRP_2"/>
    <property type="match status" value="1"/>
</dbReference>
<dbReference type="InterPro" id="IPR036390">
    <property type="entry name" value="WH_DNA-bd_sf"/>
</dbReference>
<dbReference type="SUPFAM" id="SSF46785">
    <property type="entry name" value="Winged helix' DNA-binding domain"/>
    <property type="match status" value="1"/>
</dbReference>
<evidence type="ECO:0000313" key="7">
    <source>
        <dbReference type="EMBL" id="WPK11125.1"/>
    </source>
</evidence>
<name>A0ABZ0RUF5_9BACI</name>
<protein>
    <submittedName>
        <fullName evidence="7">Transcriptional regulator YeiL</fullName>
    </submittedName>
</protein>
<sequence length="222" mass="25743">MQILQNEEKKYYIEQFPIHHLFSFDITNLVEVHRFERGNWIIKEGHFPQYLYFLVEGKAKIYMTQENGKVALISFAQPNAFIGELELLDENYYSKGVQTMNSTICLALPINKCKKELLSDVVFLRYLSTFLGNKTSEMTAKFSKSLAYPLENRLAEFIVLLADNGIYKEKHTEVCDYLGVSYRHLLHVLSQFCAQGLLEKCGRSYKIIDMDELKKRAITASV</sequence>
<dbReference type="PANTHER" id="PTHR24567:SF26">
    <property type="entry name" value="REGULATORY PROTEIN YEIL"/>
    <property type="match status" value="1"/>
</dbReference>
<dbReference type="InterPro" id="IPR000595">
    <property type="entry name" value="cNMP-bd_dom"/>
</dbReference>
<dbReference type="Pfam" id="PF00027">
    <property type="entry name" value="cNMP_binding"/>
    <property type="match status" value="1"/>
</dbReference>
<dbReference type="InterPro" id="IPR018490">
    <property type="entry name" value="cNMP-bd_dom_sf"/>
</dbReference>